<evidence type="ECO:0000256" key="3">
    <source>
        <dbReference type="ARBA" id="ARBA00022777"/>
    </source>
</evidence>
<evidence type="ECO:0000313" key="6">
    <source>
        <dbReference type="EMBL" id="KAB5552404.1"/>
    </source>
</evidence>
<dbReference type="Gene3D" id="1.10.560.10">
    <property type="entry name" value="GroEL-like equatorial domain"/>
    <property type="match status" value="1"/>
</dbReference>
<dbReference type="Gene3D" id="1.10.510.10">
    <property type="entry name" value="Transferase(Phosphotransferase) domain 1"/>
    <property type="match status" value="1"/>
</dbReference>
<dbReference type="InterPro" id="IPR027410">
    <property type="entry name" value="TCP-1-like_intermed_sf"/>
</dbReference>
<gene>
    <name evidence="6" type="ORF">DKX38_009715</name>
</gene>
<feature type="domain" description="Serine-threonine/tyrosine-protein kinase catalytic" evidence="5">
    <location>
        <begin position="241"/>
        <end position="349"/>
    </location>
</feature>
<dbReference type="SUPFAM" id="SSF48592">
    <property type="entry name" value="GroEL equatorial domain-like"/>
    <property type="match status" value="1"/>
</dbReference>
<feature type="domain" description="Serine-threonine/tyrosine-protein kinase catalytic" evidence="5">
    <location>
        <begin position="168"/>
        <end position="237"/>
    </location>
</feature>
<comment type="caution">
    <text evidence="6">The sequence shown here is derived from an EMBL/GenBank/DDBJ whole genome shotgun (WGS) entry which is preliminary data.</text>
</comment>
<keyword evidence="2" id="KW-0547">Nucleotide-binding</keyword>
<dbReference type="Proteomes" id="UP000326939">
    <property type="component" value="Chromosome 6"/>
</dbReference>
<organism evidence="6 7">
    <name type="scientific">Salix brachista</name>
    <dbReference type="NCBI Taxonomy" id="2182728"/>
    <lineage>
        <taxon>Eukaryota</taxon>
        <taxon>Viridiplantae</taxon>
        <taxon>Streptophyta</taxon>
        <taxon>Embryophyta</taxon>
        <taxon>Tracheophyta</taxon>
        <taxon>Spermatophyta</taxon>
        <taxon>Magnoliopsida</taxon>
        <taxon>eudicotyledons</taxon>
        <taxon>Gunneridae</taxon>
        <taxon>Pentapetalae</taxon>
        <taxon>rosids</taxon>
        <taxon>fabids</taxon>
        <taxon>Malpighiales</taxon>
        <taxon>Salicaceae</taxon>
        <taxon>Saliceae</taxon>
        <taxon>Salix</taxon>
    </lineage>
</organism>
<evidence type="ECO:0000256" key="4">
    <source>
        <dbReference type="ARBA" id="ARBA00022840"/>
    </source>
</evidence>
<reference evidence="7" key="1">
    <citation type="journal article" date="2019" name="Gigascience">
        <title>De novo genome assembly of the endangered Acer yangbiense, a plant species with extremely small populations endemic to Yunnan Province, China.</title>
        <authorList>
            <person name="Yang J."/>
            <person name="Wariss H.M."/>
            <person name="Tao L."/>
            <person name="Zhang R."/>
            <person name="Yun Q."/>
            <person name="Hollingsworth P."/>
            <person name="Dao Z."/>
            <person name="Luo G."/>
            <person name="Guo H."/>
            <person name="Ma Y."/>
            <person name="Sun W."/>
        </authorList>
    </citation>
    <scope>NUCLEOTIDE SEQUENCE [LARGE SCALE GENOMIC DNA]</scope>
    <source>
        <strain evidence="7">cv. br00</strain>
    </source>
</reference>
<keyword evidence="1" id="KW-0808">Transferase</keyword>
<name>A0A5N5MB45_9ROSI</name>
<accession>A0A5N5MB45</accession>
<dbReference type="InterPro" id="IPR027413">
    <property type="entry name" value="GROEL-like_equatorial_sf"/>
</dbReference>
<dbReference type="Pfam" id="PF00118">
    <property type="entry name" value="Cpn60_TCP1"/>
    <property type="match status" value="1"/>
</dbReference>
<dbReference type="Pfam" id="PF07714">
    <property type="entry name" value="PK_Tyr_Ser-Thr"/>
    <property type="match status" value="2"/>
</dbReference>
<dbReference type="Gene3D" id="3.30.260.10">
    <property type="entry name" value="TCP-1-like chaperonin intermediate domain"/>
    <property type="match status" value="1"/>
</dbReference>
<sequence length="412" mass="45883">MRLLSSVEELVVVVDAKGCRFRLSTGVELVSFRMAAECARNALLQKVLDNEVPDKGEHFLELKLSFLTSPQITIFSQTVHDSRVLLGGGWPEMVMAKEVDELARVTPGKKPHAIEAFSWALIPIPTVIAENAGLDSAELVAQLRAERHKEGCSSGTDVISGSGLLEDGSVVAVKVLSVEIESMRGEREFISEIAALSDIRHENLVILRGCCVDGANRYLVYDYMENNSLVHTLLANEVSCHRKCKRGYLAPEYAISGRMSRKSDVYSFGVLLLEIISGRPVVDFDLEHGEHYLVQKAWEAYMGNNLLQIVDPALHMDFPEEEALRFLMVGLLCVQETAKLRPRMSTTVTMLSNENDIKDVQISQPGLLSDLMDIRLRQKHSSQRTQITFSRGSTTTSTHSTSYFLFCNSFVL</sequence>
<dbReference type="GO" id="GO:0005524">
    <property type="term" value="F:ATP binding"/>
    <property type="evidence" value="ECO:0007669"/>
    <property type="project" value="UniProtKB-KW"/>
</dbReference>
<dbReference type="InterPro" id="IPR001245">
    <property type="entry name" value="Ser-Thr/Tyr_kinase_cat_dom"/>
</dbReference>
<dbReference type="InterPro" id="IPR052059">
    <property type="entry name" value="CR_Ser/Thr_kinase"/>
</dbReference>
<dbReference type="GO" id="GO:0004672">
    <property type="term" value="F:protein kinase activity"/>
    <property type="evidence" value="ECO:0007669"/>
    <property type="project" value="InterPro"/>
</dbReference>
<keyword evidence="4" id="KW-0067">ATP-binding</keyword>
<evidence type="ECO:0000256" key="2">
    <source>
        <dbReference type="ARBA" id="ARBA00022741"/>
    </source>
</evidence>
<evidence type="ECO:0000256" key="1">
    <source>
        <dbReference type="ARBA" id="ARBA00022679"/>
    </source>
</evidence>
<keyword evidence="3" id="KW-0418">Kinase</keyword>
<evidence type="ECO:0000259" key="5">
    <source>
        <dbReference type="Pfam" id="PF07714"/>
    </source>
</evidence>
<dbReference type="InterPro" id="IPR002423">
    <property type="entry name" value="Cpn60/GroEL/TCP-1"/>
</dbReference>
<keyword evidence="7" id="KW-1185">Reference proteome</keyword>
<dbReference type="Gene3D" id="3.30.200.20">
    <property type="entry name" value="Phosphorylase Kinase, domain 1"/>
    <property type="match status" value="1"/>
</dbReference>
<protein>
    <recommendedName>
        <fullName evidence="5">Serine-threonine/tyrosine-protein kinase catalytic domain-containing protein</fullName>
    </recommendedName>
</protein>
<proteinExistence type="predicted"/>
<dbReference type="AlphaFoldDB" id="A0A5N5MB45"/>
<dbReference type="SUPFAM" id="SSF56112">
    <property type="entry name" value="Protein kinase-like (PK-like)"/>
    <property type="match status" value="1"/>
</dbReference>
<dbReference type="PANTHER" id="PTHR47973">
    <property type="entry name" value="CYSTEINE-RICH RECEPTOR-LIKE PROTEIN KINASE 3"/>
    <property type="match status" value="1"/>
</dbReference>
<evidence type="ECO:0000313" key="7">
    <source>
        <dbReference type="Proteomes" id="UP000326939"/>
    </source>
</evidence>
<dbReference type="InterPro" id="IPR011009">
    <property type="entry name" value="Kinase-like_dom_sf"/>
</dbReference>
<dbReference type="EMBL" id="VDCV01000006">
    <property type="protein sequence ID" value="KAB5552404.1"/>
    <property type="molecule type" value="Genomic_DNA"/>
</dbReference>